<dbReference type="AlphaFoldDB" id="A0ABD5BNN9"/>
<dbReference type="Proteomes" id="UP001234811">
    <property type="component" value="Unassembled WGS sequence"/>
</dbReference>
<feature type="domain" description="Bacteriophage CI repressor N-terminal" evidence="1">
    <location>
        <begin position="28"/>
        <end position="88"/>
    </location>
</feature>
<dbReference type="InterPro" id="IPR010982">
    <property type="entry name" value="Lambda_DNA-bd_dom_sf"/>
</dbReference>
<evidence type="ECO:0000313" key="4">
    <source>
        <dbReference type="Proteomes" id="UP001234811"/>
    </source>
</evidence>
<accession>A0ABD5BNN9</accession>
<feature type="domain" description="Bacteriophage CI repressor C-terminal" evidence="2">
    <location>
        <begin position="197"/>
        <end position="294"/>
    </location>
</feature>
<feature type="domain" description="Bacteriophage CI repressor N-terminal" evidence="1">
    <location>
        <begin position="118"/>
        <end position="181"/>
    </location>
</feature>
<dbReference type="Gene3D" id="1.10.260.40">
    <property type="entry name" value="lambda repressor-like DNA-binding domains"/>
    <property type="match status" value="2"/>
</dbReference>
<dbReference type="EMBL" id="JAVIPQ010000400">
    <property type="protein sequence ID" value="MDQ9558337.1"/>
    <property type="molecule type" value="Genomic_DNA"/>
</dbReference>
<dbReference type="InterPro" id="IPR032499">
    <property type="entry name" value="Phage_CI_C"/>
</dbReference>
<comment type="caution">
    <text evidence="3">The sequence shown here is derived from an EMBL/GenBank/DDBJ whole genome shotgun (WGS) entry which is preliminary data.</text>
</comment>
<dbReference type="Pfam" id="PF16452">
    <property type="entry name" value="Phage_CI_C"/>
    <property type="match status" value="1"/>
</dbReference>
<evidence type="ECO:0000313" key="3">
    <source>
        <dbReference type="EMBL" id="MDQ9558337.1"/>
    </source>
</evidence>
<evidence type="ECO:0000259" key="2">
    <source>
        <dbReference type="Pfam" id="PF16452"/>
    </source>
</evidence>
<dbReference type="InterPro" id="IPR010744">
    <property type="entry name" value="Phage_CI_N"/>
</dbReference>
<dbReference type="Pfam" id="PF07022">
    <property type="entry name" value="Phage_CI_repr"/>
    <property type="match status" value="2"/>
</dbReference>
<dbReference type="Gene3D" id="2.10.109.10">
    <property type="entry name" value="Umud Fragment, subunit A"/>
    <property type="match status" value="1"/>
</dbReference>
<protein>
    <submittedName>
        <fullName evidence="3">Phage repressor protein CI</fullName>
    </submittedName>
</protein>
<sequence>MRLVNANFILIGDDMREEATNNNTSVGAVIERVLSSYGVGTQKELSEILGIAPNNISSWQQRGSVPGYVIINCALTTGADLAWLMTGELVKSKSNRKPASPAQGKALYDRVLASGGKGVLRRILDAYGFNLQKELGDLLGISSGTMSTWVRRNYFPGDIVVTCALDTGVSLLWLATGQGEMWGDAAPAVPVPGGRTIPKYRLLAGQLKEVGQWSADCSLIPDGVAQPAYVDGGRVSWLVDLAVTHIANGRWLVDIDGNLDVYDIARLPGNQVRVSGGNVDFQCSPDALKALGMVWLTLTPQA</sequence>
<gene>
    <name evidence="3" type="ORF">RF091_22880</name>
</gene>
<name>A0ABD5BNN9_SERMA</name>
<evidence type="ECO:0000259" key="1">
    <source>
        <dbReference type="Pfam" id="PF07022"/>
    </source>
</evidence>
<organism evidence="3 4">
    <name type="scientific">Serratia marcescens</name>
    <dbReference type="NCBI Taxonomy" id="615"/>
    <lineage>
        <taxon>Bacteria</taxon>
        <taxon>Pseudomonadati</taxon>
        <taxon>Pseudomonadota</taxon>
        <taxon>Gammaproteobacteria</taxon>
        <taxon>Enterobacterales</taxon>
        <taxon>Yersiniaceae</taxon>
        <taxon>Serratia</taxon>
    </lineage>
</organism>
<proteinExistence type="predicted"/>
<reference evidence="3 4" key="1">
    <citation type="submission" date="2023-07" db="EMBL/GenBank/DDBJ databases">
        <title>Pathogens genome sequencing project 196.</title>
        <authorList>
            <person name="Cao X."/>
        </authorList>
    </citation>
    <scope>NUCLEOTIDE SEQUENCE [LARGE SCALE GENOMIC DNA]</scope>
    <source>
        <strain evidence="3 4">SM41</strain>
    </source>
</reference>